<evidence type="ECO:0000313" key="3">
    <source>
        <dbReference type="EMBL" id="QEG43287.1"/>
    </source>
</evidence>
<dbReference type="RefSeq" id="WP_068142709.1">
    <property type="nucleotide sequence ID" value="NZ_CP042914.1"/>
</dbReference>
<evidence type="ECO:0000256" key="2">
    <source>
        <dbReference type="SAM" id="Phobius"/>
    </source>
</evidence>
<feature type="transmembrane region" description="Helical" evidence="2">
    <location>
        <begin position="155"/>
        <end position="171"/>
    </location>
</feature>
<feature type="region of interest" description="Disordered" evidence="1">
    <location>
        <begin position="182"/>
        <end position="238"/>
    </location>
</feature>
<dbReference type="EMBL" id="CP042914">
    <property type="protein sequence ID" value="QEG43287.1"/>
    <property type="molecule type" value="Genomic_DNA"/>
</dbReference>
<name>A0A5B9QWA3_9BACT</name>
<dbReference type="Proteomes" id="UP000325286">
    <property type="component" value="Chromosome"/>
</dbReference>
<dbReference type="OrthoDB" id="264178at2"/>
<dbReference type="KEGG" id="rul:UC8_53340"/>
<proteinExistence type="predicted"/>
<protein>
    <submittedName>
        <fullName evidence="3">Uncharacterized protein</fullName>
    </submittedName>
</protein>
<keyword evidence="2" id="KW-0812">Transmembrane</keyword>
<feature type="region of interest" description="Disordered" evidence="1">
    <location>
        <begin position="258"/>
        <end position="316"/>
    </location>
</feature>
<keyword evidence="2" id="KW-1133">Transmembrane helix</keyword>
<dbReference type="AlphaFoldDB" id="A0A5B9QWA3"/>
<accession>A0A5B9QWA3</accession>
<organism evidence="3 4">
    <name type="scientific">Roseimaritima ulvae</name>
    <dbReference type="NCBI Taxonomy" id="980254"/>
    <lineage>
        <taxon>Bacteria</taxon>
        <taxon>Pseudomonadati</taxon>
        <taxon>Planctomycetota</taxon>
        <taxon>Planctomycetia</taxon>
        <taxon>Pirellulales</taxon>
        <taxon>Pirellulaceae</taxon>
        <taxon>Roseimaritima</taxon>
    </lineage>
</organism>
<keyword evidence="2" id="KW-0472">Membrane</keyword>
<sequence length="805" mass="87128">MSTNPSDPHSAVDDFNSLGIRTNEARPRIIRQAAARKAELLQRQRLATGNGNIDNDVTRLCLTLYKVLDPRRRMTPTERALLSQLEPIPLIESRWVHPRSRQQPKRPAGQRHGFGAVAYESLSTGQANFPDPDAPLPTQWQLFLERWVIYARQRVIWAALFLALLVGMLLARQLHVRKIASDAAQPRHIPSDSVNTSTAPDLVSPEPVSPEPVSPEPVSPAPTAPEPDPELPPLPPVPEEFSQLLADLQAYVEPFTKPLTESGSDQAMGSDPQTGSDVATGSDSAEEPAAPATDLPPPDTTVPVVAMPAEPADPDPPIELPGKPAKPADDALATARQRLLNLLADRPAAVTEAGRELAVDDILDMRLGTAQGSADYWVISEVAAERLIGLGKFQRAAGLIADLEQQYDIQPPELTQSITTRLAKSAQTLAEHRQLVRWALVCSERFLQSERFDAASEITRTVLPSLGKVNDPALRTQLSTRRDAIVIMRRMSETTQRIMQAHSLDDVSNNDATLVGRYRCLMLRDWSAGLAWLAQASDPRLAQAAASEILWLGKPDSSISEAVELANTWLETGKRLHGRMNDSARLHAYDILTAAAADLPVEQAGGLEAGELQQQIETLRKELGDLLPGDTATSPNPAAPPAVAPAAGLAPVGMGGRLLIDGQDRGAAIRYEPGTVIDQNTITKILRALGQPVAPAVLEFQGTLRLEKATTVQIVAAGPPAGNGGQLVRVNRQAQALVASVRGESVTLDLPAGLHHLFWRVDTKQLNQGFFFVVDVQTEQRLPVQMPANIKPLPADLQINLISGR</sequence>
<evidence type="ECO:0000313" key="4">
    <source>
        <dbReference type="Proteomes" id="UP000325286"/>
    </source>
</evidence>
<keyword evidence="4" id="KW-1185">Reference proteome</keyword>
<feature type="compositionally biased region" description="Pro residues" evidence="1">
    <location>
        <begin position="207"/>
        <end position="238"/>
    </location>
</feature>
<feature type="compositionally biased region" description="Low complexity" evidence="1">
    <location>
        <begin position="301"/>
        <end position="310"/>
    </location>
</feature>
<reference evidence="3 4" key="1">
    <citation type="submission" date="2019-08" db="EMBL/GenBank/DDBJ databases">
        <title>Deep-cultivation of Planctomycetes and their phenomic and genomic characterization uncovers novel biology.</title>
        <authorList>
            <person name="Wiegand S."/>
            <person name="Jogler M."/>
            <person name="Boedeker C."/>
            <person name="Pinto D."/>
            <person name="Vollmers J."/>
            <person name="Rivas-Marin E."/>
            <person name="Kohn T."/>
            <person name="Peeters S.H."/>
            <person name="Heuer A."/>
            <person name="Rast P."/>
            <person name="Oberbeckmann S."/>
            <person name="Bunk B."/>
            <person name="Jeske O."/>
            <person name="Meyerdierks A."/>
            <person name="Storesund J.E."/>
            <person name="Kallscheuer N."/>
            <person name="Luecker S."/>
            <person name="Lage O.M."/>
            <person name="Pohl T."/>
            <person name="Merkel B.J."/>
            <person name="Hornburger P."/>
            <person name="Mueller R.-W."/>
            <person name="Bruemmer F."/>
            <person name="Labrenz M."/>
            <person name="Spormann A.M."/>
            <person name="Op den Camp H."/>
            <person name="Overmann J."/>
            <person name="Amann R."/>
            <person name="Jetten M.S.M."/>
            <person name="Mascher T."/>
            <person name="Medema M.H."/>
            <person name="Devos D.P."/>
            <person name="Kaster A.-K."/>
            <person name="Ovreas L."/>
            <person name="Rohde M."/>
            <person name="Galperin M.Y."/>
            <person name="Jogler C."/>
        </authorList>
    </citation>
    <scope>NUCLEOTIDE SEQUENCE [LARGE SCALE GENOMIC DNA]</scope>
    <source>
        <strain evidence="3 4">UC8</strain>
    </source>
</reference>
<feature type="compositionally biased region" description="Polar residues" evidence="1">
    <location>
        <begin position="259"/>
        <end position="283"/>
    </location>
</feature>
<gene>
    <name evidence="3" type="ORF">UC8_53340</name>
</gene>
<evidence type="ECO:0000256" key="1">
    <source>
        <dbReference type="SAM" id="MobiDB-lite"/>
    </source>
</evidence>